<dbReference type="InterPro" id="IPR035890">
    <property type="entry name" value="Anti-sigma-28_factor_FlgM_sf"/>
</dbReference>
<evidence type="ECO:0000313" key="3">
    <source>
        <dbReference type="EMBL" id="QNK42385.1"/>
    </source>
</evidence>
<dbReference type="Proteomes" id="UP000515909">
    <property type="component" value="Chromosome"/>
</dbReference>
<keyword evidence="3" id="KW-0966">Cell projection</keyword>
<feature type="compositionally biased region" description="Polar residues" evidence="1">
    <location>
        <begin position="23"/>
        <end position="43"/>
    </location>
</feature>
<keyword evidence="4" id="KW-1185">Reference proteome</keyword>
<organism evidence="2 4">
    <name type="scientific">Caproicibacter fermentans</name>
    <dbReference type="NCBI Taxonomy" id="2576756"/>
    <lineage>
        <taxon>Bacteria</taxon>
        <taxon>Bacillati</taxon>
        <taxon>Bacillota</taxon>
        <taxon>Clostridia</taxon>
        <taxon>Eubacteriales</taxon>
        <taxon>Acutalibacteraceae</taxon>
        <taxon>Caproicibacter</taxon>
    </lineage>
</organism>
<accession>A0A6N8HVM3</accession>
<gene>
    <name evidence="2" type="ORF">CAFE_03940</name>
    <name evidence="3" type="ORF">HCR03_09345</name>
</gene>
<proteinExistence type="predicted"/>
<dbReference type="Proteomes" id="UP000469440">
    <property type="component" value="Unassembled WGS sequence"/>
</dbReference>
<dbReference type="SUPFAM" id="SSF101498">
    <property type="entry name" value="Anti-sigma factor FlgM"/>
    <property type="match status" value="1"/>
</dbReference>
<dbReference type="KEGG" id="cfem:HCR03_09345"/>
<keyword evidence="3" id="KW-0282">Flagellum</keyword>
<feature type="region of interest" description="Disordered" evidence="1">
    <location>
        <begin position="1"/>
        <end position="50"/>
    </location>
</feature>
<reference evidence="2 4" key="1">
    <citation type="submission" date="2019-09" db="EMBL/GenBank/DDBJ databases">
        <title>Genome sequence of Clostridium sp. EA1.</title>
        <authorList>
            <person name="Poehlein A."/>
            <person name="Bengelsdorf F.R."/>
            <person name="Daniel R."/>
        </authorList>
    </citation>
    <scope>NUCLEOTIDE SEQUENCE [LARGE SCALE GENOMIC DNA]</scope>
    <source>
        <strain evidence="2 4">EA1</strain>
    </source>
</reference>
<evidence type="ECO:0000313" key="4">
    <source>
        <dbReference type="Proteomes" id="UP000469440"/>
    </source>
</evidence>
<dbReference type="EMBL" id="VWXL01000014">
    <property type="protein sequence ID" value="MVB09729.1"/>
    <property type="molecule type" value="Genomic_DNA"/>
</dbReference>
<dbReference type="EMBL" id="CP060286">
    <property type="protein sequence ID" value="QNK42385.1"/>
    <property type="molecule type" value="Genomic_DNA"/>
</dbReference>
<name>A0A6N8HVM3_9FIRM</name>
<dbReference type="AlphaFoldDB" id="A0A6N8HVM3"/>
<evidence type="ECO:0000313" key="2">
    <source>
        <dbReference type="EMBL" id="MVB09729.1"/>
    </source>
</evidence>
<keyword evidence="3" id="KW-0969">Cilium</keyword>
<sequence>MLIKDSGFSITPFAPINRKRNTGKTGTVKPSSSSFAGSLGQVSKTDKIELSSRAERQDSFLGGLKDSIREDIVRDSCAAKLDYLKESVGNGSYKVDSGLLAGLLLSDE</sequence>
<evidence type="ECO:0000313" key="5">
    <source>
        <dbReference type="Proteomes" id="UP000515909"/>
    </source>
</evidence>
<reference evidence="3 5" key="2">
    <citation type="submission" date="2020-08" db="EMBL/GenBank/DDBJ databases">
        <title>The isolate Caproiciproducens sp. 7D4C2 produces n-caproate at mildly acidic conditions from hexoses: genome and rBOX comparison with related strains and chain-elongating bacteria.</title>
        <authorList>
            <person name="Esquivel-Elizondo S."/>
            <person name="Bagci C."/>
            <person name="Temovska M."/>
            <person name="Jeon B.S."/>
            <person name="Bessarab I."/>
            <person name="Williams R.B.H."/>
            <person name="Huson D.H."/>
            <person name="Angenent L.T."/>
        </authorList>
    </citation>
    <scope>NUCLEOTIDE SEQUENCE [LARGE SCALE GENOMIC DNA]</scope>
    <source>
        <strain evidence="3 5">7D4C2</strain>
    </source>
</reference>
<evidence type="ECO:0000256" key="1">
    <source>
        <dbReference type="SAM" id="MobiDB-lite"/>
    </source>
</evidence>
<protein>
    <submittedName>
        <fullName evidence="3">Flagellar biosynthesis anti-sigma factor FlgM</fullName>
    </submittedName>
</protein>
<accession>A0A7G8TFJ4</accession>
<dbReference type="OrthoDB" id="9990359at2"/>
<dbReference type="RefSeq" id="WP_066642793.1">
    <property type="nucleotide sequence ID" value="NZ_CP060286.1"/>
</dbReference>